<feature type="binding site" evidence="8">
    <location>
        <position position="98"/>
    </location>
    <ligand>
        <name>Zn(2+)</name>
        <dbReference type="ChEBI" id="CHEBI:29105"/>
    </ligand>
</feature>
<protein>
    <recommendedName>
        <fullName evidence="3 7">Mannose-6-phosphate isomerase</fullName>
        <ecNumber evidence="3 7">5.3.1.8</ecNumber>
    </recommendedName>
</protein>
<dbReference type="GO" id="GO:0005975">
    <property type="term" value="P:carbohydrate metabolic process"/>
    <property type="evidence" value="ECO:0007669"/>
    <property type="project" value="UniProtKB-UniRule"/>
</dbReference>
<dbReference type="NCBIfam" id="TIGR00218">
    <property type="entry name" value="manA"/>
    <property type="match status" value="1"/>
</dbReference>
<feature type="domain" description="Mannose-6-phosphate isomerase cupin" evidence="11">
    <location>
        <begin position="239"/>
        <end position="315"/>
    </location>
</feature>
<comment type="cofactor">
    <cofactor evidence="8">
        <name>Zn(2+)</name>
        <dbReference type="ChEBI" id="CHEBI:29105"/>
    </cofactor>
    <text evidence="8">Binds 1 zinc ion per subunit.</text>
</comment>
<evidence type="ECO:0000256" key="6">
    <source>
        <dbReference type="ARBA" id="ARBA00023235"/>
    </source>
</evidence>
<evidence type="ECO:0000259" key="10">
    <source>
        <dbReference type="Pfam" id="PF20511"/>
    </source>
</evidence>
<dbReference type="InterPro" id="IPR046457">
    <property type="entry name" value="PMI_typeI_cat"/>
</dbReference>
<evidence type="ECO:0000256" key="2">
    <source>
        <dbReference type="ARBA" id="ARBA00010772"/>
    </source>
</evidence>
<dbReference type="RefSeq" id="WP_009765092.1">
    <property type="nucleotide sequence ID" value="NZ_CP009223.1"/>
</dbReference>
<dbReference type="EC" id="5.3.1.8" evidence="3 7"/>
<dbReference type="InterPro" id="IPR049071">
    <property type="entry name" value="MPI_cupin_dom"/>
</dbReference>
<dbReference type="KEGG" id="wci:WS105_1210"/>
<dbReference type="Gene3D" id="2.60.120.10">
    <property type="entry name" value="Jelly Rolls"/>
    <property type="match status" value="2"/>
</dbReference>
<dbReference type="InterPro" id="IPR001250">
    <property type="entry name" value="Man6P_Isoase-1"/>
</dbReference>
<proteinExistence type="inferred from homology"/>
<evidence type="ECO:0000256" key="5">
    <source>
        <dbReference type="ARBA" id="ARBA00022833"/>
    </source>
</evidence>
<dbReference type="InterPro" id="IPR011051">
    <property type="entry name" value="RmlC_Cupin_sf"/>
</dbReference>
<dbReference type="SUPFAM" id="SSF51182">
    <property type="entry name" value="RmlC-like cupins"/>
    <property type="match status" value="1"/>
</dbReference>
<keyword evidence="6 7" id="KW-0413">Isomerase</keyword>
<feature type="binding site" evidence="8">
    <location>
        <position position="115"/>
    </location>
    <ligand>
        <name>Zn(2+)</name>
        <dbReference type="ChEBI" id="CHEBI:29105"/>
    </ligand>
</feature>
<dbReference type="PANTHER" id="PTHR42742">
    <property type="entry name" value="TRANSCRIPTIONAL REPRESSOR MPRA"/>
    <property type="match status" value="1"/>
</dbReference>
<keyword evidence="5 7" id="KW-0862">Zinc</keyword>
<keyword evidence="4 7" id="KW-0479">Metal-binding</keyword>
<dbReference type="InterPro" id="IPR014710">
    <property type="entry name" value="RmlC-like_jellyroll"/>
</dbReference>
<dbReference type="InterPro" id="IPR014628">
    <property type="entry name" value="Man6P_isomerase_Firm_short"/>
</dbReference>
<dbReference type="KEGG" id="wce:WS08_1148"/>
<dbReference type="InterPro" id="IPR051804">
    <property type="entry name" value="Carb_Metab_Reg_Kinase/Isom"/>
</dbReference>
<dbReference type="AlphaFoldDB" id="A0A075U0Q0"/>
<dbReference type="KEGG" id="wct:WS74_1216"/>
<dbReference type="GO" id="GO:0004476">
    <property type="term" value="F:mannose-6-phosphate isomerase activity"/>
    <property type="evidence" value="ECO:0007669"/>
    <property type="project" value="UniProtKB-UniRule"/>
</dbReference>
<evidence type="ECO:0000256" key="9">
    <source>
        <dbReference type="PIRSR" id="PIRSR036894-2"/>
    </source>
</evidence>
<name>A0A075U0Q0_9LACO</name>
<reference evidence="13" key="2">
    <citation type="submission" date="2014-08" db="EMBL/GenBank/DDBJ databases">
        <title>Complete genome of Weissella ceti strain WS74 isolated from diseased rainbow trout in Brazil.</title>
        <authorList>
            <person name="Figueiredo H.C.P."/>
            <person name="Leal C.A.G."/>
            <person name="Pereira F.L."/>
            <person name="Soares S.C."/>
            <person name="Dorella F.A."/>
            <person name="Carvalho A.F."/>
            <person name="Azevedo V.A.C."/>
        </authorList>
    </citation>
    <scope>NUCLEOTIDE SEQUENCE [LARGE SCALE GENOMIC DNA]</scope>
    <source>
        <strain evidence="13">WS74</strain>
    </source>
</reference>
<evidence type="ECO:0000256" key="7">
    <source>
        <dbReference type="PIRNR" id="PIRNR036894"/>
    </source>
</evidence>
<evidence type="ECO:0000256" key="4">
    <source>
        <dbReference type="ARBA" id="ARBA00022723"/>
    </source>
</evidence>
<dbReference type="EMBL" id="CP009223">
    <property type="protein sequence ID" value="AIM63465.1"/>
    <property type="molecule type" value="Genomic_DNA"/>
</dbReference>
<reference evidence="12 13" key="1">
    <citation type="journal article" date="2014" name="Genome Announc.">
        <title>Complete Genome Sequences of Fish Pathogenic Weissella ceti Strains WS74 and WS105.</title>
        <authorList>
            <person name="Figueiredo H.C."/>
            <person name="Leal C.A."/>
            <person name="Dorella F.A."/>
            <person name="Carvalho A.F."/>
            <person name="Soares S.C."/>
            <person name="Pereira F.L."/>
            <person name="Azevedo V.A."/>
        </authorList>
    </citation>
    <scope>NUCLEOTIDE SEQUENCE [LARGE SCALE GENOMIC DNA]</scope>
    <source>
        <strain evidence="12 13">WS74</strain>
    </source>
</reference>
<dbReference type="PATRIC" id="fig|759620.7.peg.1172"/>
<organism evidence="12 13">
    <name type="scientific">Weissella ceti</name>
    <dbReference type="NCBI Taxonomy" id="759620"/>
    <lineage>
        <taxon>Bacteria</taxon>
        <taxon>Bacillati</taxon>
        <taxon>Bacillota</taxon>
        <taxon>Bacilli</taxon>
        <taxon>Lactobacillales</taxon>
        <taxon>Lactobacillaceae</taxon>
        <taxon>Weissella</taxon>
    </lineage>
</organism>
<feature type="binding site" evidence="8">
    <location>
        <position position="172"/>
    </location>
    <ligand>
        <name>Zn(2+)</name>
        <dbReference type="ChEBI" id="CHEBI:29105"/>
    </ligand>
</feature>
<evidence type="ECO:0000313" key="13">
    <source>
        <dbReference type="Proteomes" id="UP000029079"/>
    </source>
</evidence>
<feature type="domain" description="Phosphomannose isomerase type I catalytic" evidence="10">
    <location>
        <begin position="7"/>
        <end position="107"/>
    </location>
</feature>
<dbReference type="STRING" id="759620.WS105_1210"/>
<dbReference type="Proteomes" id="UP000029079">
    <property type="component" value="Chromosome"/>
</dbReference>
<evidence type="ECO:0000256" key="1">
    <source>
        <dbReference type="ARBA" id="ARBA00000757"/>
    </source>
</evidence>
<dbReference type="Pfam" id="PF21621">
    <property type="entry name" value="MPI_cupin_dom"/>
    <property type="match status" value="1"/>
</dbReference>
<dbReference type="CDD" id="cd07010">
    <property type="entry name" value="cupin_PMI_type_I_N_bac"/>
    <property type="match status" value="1"/>
</dbReference>
<feature type="active site" evidence="9">
    <location>
        <position position="192"/>
    </location>
</feature>
<evidence type="ECO:0000259" key="11">
    <source>
        <dbReference type="Pfam" id="PF21621"/>
    </source>
</evidence>
<comment type="similarity">
    <text evidence="2 7">Belongs to the mannose-6-phosphate isomerase type 1 family.</text>
</comment>
<evidence type="ECO:0000313" key="12">
    <source>
        <dbReference type="EMBL" id="AIM63465.1"/>
    </source>
</evidence>
<accession>A0A075U0Q0</accession>
<dbReference type="PIRSF" id="PIRSF036894">
    <property type="entry name" value="PMI_Firm_short"/>
    <property type="match status" value="1"/>
</dbReference>
<keyword evidence="13" id="KW-1185">Reference proteome</keyword>
<dbReference type="GO" id="GO:0008270">
    <property type="term" value="F:zinc ion binding"/>
    <property type="evidence" value="ECO:0007669"/>
    <property type="project" value="UniProtKB-UniRule"/>
</dbReference>
<evidence type="ECO:0000256" key="3">
    <source>
        <dbReference type="ARBA" id="ARBA00011956"/>
    </source>
</evidence>
<gene>
    <name evidence="12" type="ORF">WS74_1216</name>
</gene>
<dbReference type="Pfam" id="PF20511">
    <property type="entry name" value="PMI_typeI_cat"/>
    <property type="match status" value="1"/>
</dbReference>
<dbReference type="PANTHER" id="PTHR42742:SF3">
    <property type="entry name" value="FRUCTOKINASE"/>
    <property type="match status" value="1"/>
</dbReference>
<sequence length="321" mass="35802">MMEPLILDAVLQDKMWGGTRLHEQFDFELPSDHTGEAWVASGHDHGLTVVNNGRFKGQNLAQLWQSQPTLFENDDVNRSFPLLVKILDAQQNLSVQVHPDDEYAAIHAHELGKTEAWYVLNAEPNAHIFFGHNAQTPEEFAALVDAGRWDELLRTIDVKAGDVFYVPAGTLHALGAGVMVLEVQESSDTTYRVYDFDRRDAKTGELRELHREDAQAVMTIPFVAEHPDIETKTSENIDVTNLVEAEAFNIVKWHVHGNAEMLKAAPYTIVTVIQGEGQLVVDGQTYDLKRGITFILPSDVSNWRFTGDVTMIASTPGKASI</sequence>
<comment type="catalytic activity">
    <reaction evidence="1 7">
        <text>D-mannose 6-phosphate = D-fructose 6-phosphate</text>
        <dbReference type="Rhea" id="RHEA:12356"/>
        <dbReference type="ChEBI" id="CHEBI:58735"/>
        <dbReference type="ChEBI" id="CHEBI:61527"/>
        <dbReference type="EC" id="5.3.1.8"/>
    </reaction>
</comment>
<evidence type="ECO:0000256" key="8">
    <source>
        <dbReference type="PIRSR" id="PIRSR036894-1"/>
    </source>
</evidence>